<accession>A0A813I3I4</accession>
<dbReference type="SUPFAM" id="SSF52540">
    <property type="entry name" value="P-loop containing nucleoside triphosphate hydrolases"/>
    <property type="match status" value="1"/>
</dbReference>
<dbReference type="Proteomes" id="UP000626109">
    <property type="component" value="Unassembled WGS sequence"/>
</dbReference>
<feature type="non-terminal residue" evidence="5">
    <location>
        <position position="251"/>
    </location>
</feature>
<comment type="caution">
    <text evidence="5">The sequence shown here is derived from an EMBL/GenBank/DDBJ whole genome shotgun (WGS) entry which is preliminary data.</text>
</comment>
<organism evidence="5 6">
    <name type="scientific">Polarella glacialis</name>
    <name type="common">Dinoflagellate</name>
    <dbReference type="NCBI Taxonomy" id="89957"/>
    <lineage>
        <taxon>Eukaryota</taxon>
        <taxon>Sar</taxon>
        <taxon>Alveolata</taxon>
        <taxon>Dinophyceae</taxon>
        <taxon>Suessiales</taxon>
        <taxon>Suessiaceae</taxon>
        <taxon>Polarella</taxon>
    </lineage>
</organism>
<evidence type="ECO:0000256" key="1">
    <source>
        <dbReference type="ARBA" id="ARBA00005842"/>
    </source>
</evidence>
<proteinExistence type="inferred from homology"/>
<dbReference type="InterPro" id="IPR027417">
    <property type="entry name" value="P-loop_NTPase"/>
</dbReference>
<dbReference type="GO" id="GO:0052381">
    <property type="term" value="F:tRNA dimethylallyltransferase activity"/>
    <property type="evidence" value="ECO:0007669"/>
    <property type="project" value="TreeGrafter"/>
</dbReference>
<feature type="non-terminal residue" evidence="5">
    <location>
        <position position="1"/>
    </location>
</feature>
<dbReference type="PANTHER" id="PTHR11088">
    <property type="entry name" value="TRNA DIMETHYLALLYLTRANSFERASE"/>
    <property type="match status" value="1"/>
</dbReference>
<dbReference type="Pfam" id="PF01715">
    <property type="entry name" value="IPPT"/>
    <property type="match status" value="1"/>
</dbReference>
<dbReference type="GO" id="GO:0006400">
    <property type="term" value="P:tRNA modification"/>
    <property type="evidence" value="ECO:0007669"/>
    <property type="project" value="TreeGrafter"/>
</dbReference>
<dbReference type="PANTHER" id="PTHR11088:SF60">
    <property type="entry name" value="TRNA DIMETHYLALLYLTRANSFERASE"/>
    <property type="match status" value="1"/>
</dbReference>
<gene>
    <name evidence="5" type="ORF">PGLA2088_LOCUS3964</name>
</gene>
<keyword evidence="3" id="KW-0547">Nucleotide-binding</keyword>
<dbReference type="GO" id="GO:0005524">
    <property type="term" value="F:ATP binding"/>
    <property type="evidence" value="ECO:0007669"/>
    <property type="project" value="UniProtKB-KW"/>
</dbReference>
<evidence type="ECO:0000256" key="4">
    <source>
        <dbReference type="ARBA" id="ARBA00022840"/>
    </source>
</evidence>
<evidence type="ECO:0000256" key="2">
    <source>
        <dbReference type="ARBA" id="ARBA00022679"/>
    </source>
</evidence>
<reference evidence="5" key="1">
    <citation type="submission" date="2021-02" db="EMBL/GenBank/DDBJ databases">
        <authorList>
            <person name="Dougan E. K."/>
            <person name="Rhodes N."/>
            <person name="Thang M."/>
            <person name="Chan C."/>
        </authorList>
    </citation>
    <scope>NUCLEOTIDE SEQUENCE</scope>
</reference>
<dbReference type="AlphaFoldDB" id="A0A813I3I4"/>
<sequence length="251" mass="26771">APGRRANPVGFAGRSLRSGLPHARWLHGSRCFGAAAAAAAACSRPLGRAVRMMRSAAAAGPGLVVVIAGPTAAGKSDAAAALADRLAADGRKSALVSADSVQVYKGLDVGSNKPTKAEQEQWPIQLIDWMEPEESCTAGLWTREAFRIIDEILSRGEVPIVVGGSCMYLDWLVKGEPDAGKSDPSVVAAIAEELRPYQEAMDWEGAVSLLAAVEPEKAEKMMRNNWRKLSRQLEVARTLSQRSGRASRSCY</sequence>
<dbReference type="InterPro" id="IPR039657">
    <property type="entry name" value="Dimethylallyltransferase"/>
</dbReference>
<protein>
    <recommendedName>
        <fullName evidence="7">tRNA dimethylallyltransferase</fullName>
    </recommendedName>
</protein>
<evidence type="ECO:0000313" key="5">
    <source>
        <dbReference type="EMBL" id="CAE8645507.1"/>
    </source>
</evidence>
<evidence type="ECO:0000313" key="6">
    <source>
        <dbReference type="Proteomes" id="UP000626109"/>
    </source>
</evidence>
<evidence type="ECO:0008006" key="7">
    <source>
        <dbReference type="Google" id="ProtNLM"/>
    </source>
</evidence>
<name>A0A813I3I4_POLGL</name>
<evidence type="ECO:0000256" key="3">
    <source>
        <dbReference type="ARBA" id="ARBA00022741"/>
    </source>
</evidence>
<keyword evidence="4" id="KW-0067">ATP-binding</keyword>
<dbReference type="Gene3D" id="3.40.50.300">
    <property type="entry name" value="P-loop containing nucleotide triphosphate hydrolases"/>
    <property type="match status" value="1"/>
</dbReference>
<comment type="similarity">
    <text evidence="1">Belongs to the IPP transferase family.</text>
</comment>
<keyword evidence="2" id="KW-0808">Transferase</keyword>
<dbReference type="EMBL" id="CAJNNW010003560">
    <property type="protein sequence ID" value="CAE8645507.1"/>
    <property type="molecule type" value="Genomic_DNA"/>
</dbReference>